<organism evidence="2 3">
    <name type="scientific">Aphis craccivora</name>
    <name type="common">Cowpea aphid</name>
    <dbReference type="NCBI Taxonomy" id="307492"/>
    <lineage>
        <taxon>Eukaryota</taxon>
        <taxon>Metazoa</taxon>
        <taxon>Ecdysozoa</taxon>
        <taxon>Arthropoda</taxon>
        <taxon>Hexapoda</taxon>
        <taxon>Insecta</taxon>
        <taxon>Pterygota</taxon>
        <taxon>Neoptera</taxon>
        <taxon>Paraneoptera</taxon>
        <taxon>Hemiptera</taxon>
        <taxon>Sternorrhyncha</taxon>
        <taxon>Aphidomorpha</taxon>
        <taxon>Aphidoidea</taxon>
        <taxon>Aphididae</taxon>
        <taxon>Aphidini</taxon>
        <taxon>Aphis</taxon>
        <taxon>Aphis</taxon>
    </lineage>
</organism>
<comment type="caution">
    <text evidence="2">The sequence shown here is derived from an EMBL/GenBank/DDBJ whole genome shotgun (WGS) entry which is preliminary data.</text>
</comment>
<keyword evidence="3" id="KW-1185">Reference proteome</keyword>
<gene>
    <name evidence="2" type="ORF">FWK35_00014384</name>
</gene>
<evidence type="ECO:0000313" key="2">
    <source>
        <dbReference type="EMBL" id="KAF0765165.1"/>
    </source>
</evidence>
<protein>
    <submittedName>
        <fullName evidence="2">RNase H domain-containing protein</fullName>
    </submittedName>
</protein>
<reference evidence="2 3" key="1">
    <citation type="submission" date="2019-08" db="EMBL/GenBank/DDBJ databases">
        <title>Whole genome of Aphis craccivora.</title>
        <authorList>
            <person name="Voronova N.V."/>
            <person name="Shulinski R.S."/>
            <person name="Bandarenka Y.V."/>
            <person name="Zhorov D.G."/>
            <person name="Warner D."/>
        </authorList>
    </citation>
    <scope>NUCLEOTIDE SEQUENCE [LARGE SCALE GENOMIC DNA]</scope>
    <source>
        <strain evidence="2">180601</strain>
        <tissue evidence="2">Whole Body</tissue>
    </source>
</reference>
<dbReference type="EMBL" id="VUJU01001468">
    <property type="protein sequence ID" value="KAF0765165.1"/>
    <property type="molecule type" value="Genomic_DNA"/>
</dbReference>
<accession>A0A6G0Z441</accession>
<dbReference type="Proteomes" id="UP000478052">
    <property type="component" value="Unassembled WGS sequence"/>
</dbReference>
<feature type="compositionally biased region" description="Polar residues" evidence="1">
    <location>
        <begin position="44"/>
        <end position="64"/>
    </location>
</feature>
<proteinExistence type="predicted"/>
<name>A0A6G0Z441_APHCR</name>
<evidence type="ECO:0000256" key="1">
    <source>
        <dbReference type="SAM" id="MobiDB-lite"/>
    </source>
</evidence>
<feature type="region of interest" description="Disordered" evidence="1">
    <location>
        <begin position="40"/>
        <end position="64"/>
    </location>
</feature>
<evidence type="ECO:0000313" key="3">
    <source>
        <dbReference type="Proteomes" id="UP000478052"/>
    </source>
</evidence>
<feature type="region of interest" description="Disordered" evidence="1">
    <location>
        <begin position="1"/>
        <end position="26"/>
    </location>
</feature>
<dbReference type="AlphaFoldDB" id="A0A6G0Z441"/>
<sequence>MVKTDEAAKEASTNNNDPPKIELSSLKDTIRCTVKRRNKAHQKLWNQKSKNKLQQIKTSLAQNL</sequence>